<dbReference type="KEGG" id="csy:CENSYa_2044"/>
<gene>
    <name evidence="1" type="ordered locus">CENSYa_2044</name>
</gene>
<evidence type="ECO:0000313" key="2">
    <source>
        <dbReference type="Proteomes" id="UP000000758"/>
    </source>
</evidence>
<sequence length="136" mass="15323">MIVFAYGPEPEPEMEQAPGRHQTIWSGPIGILQYEHRLGENVFYIMRGLRADDQGAVGIFSPEGILYRSFQYDGSKKSEFNQYFFPDTSAALKICTPEQLVGTWRVVFANNEYPPLEFVMTDEYIPGGEGTIGTVC</sequence>
<dbReference type="EnsemblBacteria" id="ABK78647">
    <property type="protein sequence ID" value="ABK78647"/>
    <property type="gene ID" value="CENSYa_2044"/>
</dbReference>
<evidence type="ECO:0000313" key="1">
    <source>
        <dbReference type="EMBL" id="ABK78647.1"/>
    </source>
</evidence>
<dbReference type="AlphaFoldDB" id="A0RZ80"/>
<accession>A0RZ80</accession>
<dbReference type="STRING" id="414004.CENSYa_2044"/>
<proteinExistence type="predicted"/>
<name>A0RZ80_CENSY</name>
<dbReference type="Proteomes" id="UP000000758">
    <property type="component" value="Chromosome"/>
</dbReference>
<protein>
    <submittedName>
        <fullName evidence="1">Uncharacterized protein</fullName>
    </submittedName>
</protein>
<organism evidence="1 2">
    <name type="scientific">Cenarchaeum symbiosum (strain A)</name>
    <dbReference type="NCBI Taxonomy" id="414004"/>
    <lineage>
        <taxon>Archaea</taxon>
        <taxon>Nitrososphaerota</taxon>
        <taxon>Candidatus Cenarchaeales</taxon>
        <taxon>Candidatus Cenarchaeaceae</taxon>
        <taxon>Candidatus Cenarchaeum</taxon>
    </lineage>
</organism>
<keyword evidence="2" id="KW-1185">Reference proteome</keyword>
<dbReference type="HOGENOM" id="CLU_1870637_0_0_2"/>
<reference evidence="1 2" key="1">
    <citation type="journal article" date="2006" name="Proc. Natl. Acad. Sci. U.S.A.">
        <title>Genomic analysis of the uncultivated marine crenarchaeote Cenarchaeum symbiosum.</title>
        <authorList>
            <person name="Hallam S.J."/>
            <person name="Konstantinidis K.T."/>
            <person name="Putnam N."/>
            <person name="Schleper C."/>
            <person name="Watanabe Y."/>
            <person name="Sugahara J."/>
            <person name="Preston C."/>
            <person name="de la Torre J."/>
            <person name="Richardson P.M."/>
            <person name="DeLong E.F."/>
        </authorList>
    </citation>
    <scope>NUCLEOTIDE SEQUENCE [LARGE SCALE GENOMIC DNA]</scope>
    <source>
        <strain evidence="2">A</strain>
    </source>
</reference>
<dbReference type="EMBL" id="DP000238">
    <property type="protein sequence ID" value="ABK78647.1"/>
    <property type="molecule type" value="Genomic_DNA"/>
</dbReference>